<dbReference type="InterPro" id="IPR004380">
    <property type="entry name" value="Asp_race"/>
</dbReference>
<keyword evidence="4" id="KW-1185">Reference proteome</keyword>
<dbReference type="EMBL" id="JAAAMI010000009">
    <property type="protein sequence ID" value="NDV44729.1"/>
    <property type="molecule type" value="Genomic_DNA"/>
</dbReference>
<dbReference type="RefSeq" id="WP_163636157.1">
    <property type="nucleotide sequence ID" value="NZ_JAAAMI010000009.1"/>
</dbReference>
<evidence type="ECO:0000313" key="4">
    <source>
        <dbReference type="Proteomes" id="UP000468707"/>
    </source>
</evidence>
<evidence type="ECO:0000256" key="1">
    <source>
        <dbReference type="ARBA" id="ARBA00007847"/>
    </source>
</evidence>
<dbReference type="Pfam" id="PF01177">
    <property type="entry name" value="Asp_Glu_race"/>
    <property type="match status" value="1"/>
</dbReference>
<dbReference type="Proteomes" id="UP000468707">
    <property type="component" value="Unassembled WGS sequence"/>
</dbReference>
<dbReference type="InterPro" id="IPR001920">
    <property type="entry name" value="Asp/Glu_race"/>
</dbReference>
<dbReference type="NCBIfam" id="TIGR00035">
    <property type="entry name" value="asp_race"/>
    <property type="match status" value="1"/>
</dbReference>
<reference evidence="3 4" key="1">
    <citation type="submission" date="2020-01" db="EMBL/GenBank/DDBJ databases">
        <title>Muricauda sediminis sp.nov. 40Bstr401.</title>
        <authorList>
            <person name="Xue Z."/>
            <person name="Zhu S."/>
            <person name="Ren N."/>
            <person name="Chen T."/>
            <person name="Chen X."/>
            <person name="Chen J."/>
            <person name="Yang J."/>
        </authorList>
    </citation>
    <scope>NUCLEOTIDE SEQUENCE [LARGE SCALE GENOMIC DNA]</scope>
    <source>
        <strain evidence="3 4">40Bstr401</strain>
    </source>
</reference>
<dbReference type="AlphaFoldDB" id="A0A6I5KY52"/>
<evidence type="ECO:0000313" key="3">
    <source>
        <dbReference type="EMBL" id="NDV44729.1"/>
    </source>
</evidence>
<accession>A0A6I5KY52</accession>
<comment type="similarity">
    <text evidence="1">Belongs to the aspartate/glutamate racemases family.</text>
</comment>
<dbReference type="PANTHER" id="PTHR21198:SF7">
    <property type="entry name" value="ASPARTATE-GLUTAMATE RACEMASE FAMILY"/>
    <property type="match status" value="1"/>
</dbReference>
<dbReference type="InterPro" id="IPR033134">
    <property type="entry name" value="Asp/Glu_racemase_AS_2"/>
</dbReference>
<dbReference type="GO" id="GO:0047661">
    <property type="term" value="F:amino-acid racemase activity"/>
    <property type="evidence" value="ECO:0007669"/>
    <property type="project" value="InterPro"/>
</dbReference>
<protein>
    <submittedName>
        <fullName evidence="3">Amino acid racemase</fullName>
        <ecNumber evidence="3">5.1.1.-</ecNumber>
    </submittedName>
</protein>
<dbReference type="PANTHER" id="PTHR21198">
    <property type="entry name" value="GLUTAMATE RACEMASE"/>
    <property type="match status" value="1"/>
</dbReference>
<name>A0A6I5KY52_9FLAO</name>
<proteinExistence type="inferred from homology"/>
<dbReference type="InterPro" id="IPR015942">
    <property type="entry name" value="Asp/Glu/hydantoin_racemase"/>
</dbReference>
<dbReference type="PROSITE" id="PS00924">
    <property type="entry name" value="ASP_GLU_RACEMASE_2"/>
    <property type="match status" value="1"/>
</dbReference>
<organism evidence="3 4">
    <name type="scientific">Flagellimonas sediminis</name>
    <dbReference type="NCBI Taxonomy" id="2696468"/>
    <lineage>
        <taxon>Bacteria</taxon>
        <taxon>Pseudomonadati</taxon>
        <taxon>Bacteroidota</taxon>
        <taxon>Flavobacteriia</taxon>
        <taxon>Flavobacteriales</taxon>
        <taxon>Flavobacteriaceae</taxon>
        <taxon>Flagellimonas</taxon>
    </lineage>
</organism>
<dbReference type="SUPFAM" id="SSF53681">
    <property type="entry name" value="Aspartate/glutamate racemase"/>
    <property type="match status" value="2"/>
</dbReference>
<gene>
    <name evidence="3" type="ORF">GTK07_15480</name>
</gene>
<dbReference type="EC" id="5.1.1.-" evidence="3"/>
<keyword evidence="2 3" id="KW-0413">Isomerase</keyword>
<dbReference type="Gene3D" id="3.40.50.1860">
    <property type="match status" value="2"/>
</dbReference>
<comment type="caution">
    <text evidence="3">The sequence shown here is derived from an EMBL/GenBank/DDBJ whole genome shotgun (WGS) entry which is preliminary data.</text>
</comment>
<sequence length="229" mass="25506">MKTLGMIGGTSWHSTIEYYKLINQMASQIIGEQANPPLIIHSINIELMREQDREKINAKYLETSLKLQNAGAEAIVICANTPHMAYDFVQPKIKIPILHIADATGREVQRLGLKKLGLLGNKPTITGDFISKVLKKNYGIETIIPEEEAIPQAHHYVSKELTLGVFSKEAKAFFLEQIQLLRKKGAEGIILGCTELPLLIKPDDIGIPTLATTDLHAQMAVDFIFQNHQ</sequence>
<evidence type="ECO:0000256" key="2">
    <source>
        <dbReference type="ARBA" id="ARBA00023235"/>
    </source>
</evidence>